<comment type="caution">
    <text evidence="2">The sequence shown here is derived from an EMBL/GenBank/DDBJ whole genome shotgun (WGS) entry which is preliminary data.</text>
</comment>
<accession>A0A2J8LIQ8</accession>
<gene>
    <name evidence="2" type="ORF">CK820_G0028539</name>
</gene>
<sequence>MSALPQEPTENLAPFLMELDSAGELPLGPEPFLAAHQDLNEKRTPEERLPEVVPLLDRDQNQALVQLPRLKWVQTTDPDRAAGHQADEILVPLDSKVSRPTKFVVSPKNLKKDLAERWSLAEIVGIPHQLSKPQRQKQTLPDDYLSMDTLYPGSLP</sequence>
<evidence type="ECO:0000313" key="3">
    <source>
        <dbReference type="Proteomes" id="UP000236370"/>
    </source>
</evidence>
<evidence type="ECO:0000256" key="1">
    <source>
        <dbReference type="SAM" id="MobiDB-lite"/>
    </source>
</evidence>
<feature type="region of interest" description="Disordered" evidence="1">
    <location>
        <begin position="130"/>
        <end position="156"/>
    </location>
</feature>
<name>A0A2J8LIQ8_PANTR</name>
<proteinExistence type="predicted"/>
<dbReference type="Proteomes" id="UP000236370">
    <property type="component" value="Unassembled WGS sequence"/>
</dbReference>
<protein>
    <submittedName>
        <fullName evidence="2">LRRC37B isoform 7</fullName>
    </submittedName>
</protein>
<dbReference type="AlphaFoldDB" id="A0A2J8LIQ8"/>
<reference evidence="2 3" key="1">
    <citation type="submission" date="2017-12" db="EMBL/GenBank/DDBJ databases">
        <title>High-resolution comparative analysis of great ape genomes.</title>
        <authorList>
            <person name="Pollen A."/>
            <person name="Hastie A."/>
            <person name="Hormozdiari F."/>
            <person name="Dougherty M."/>
            <person name="Liu R."/>
            <person name="Chaisson M."/>
            <person name="Hoppe E."/>
            <person name="Hill C."/>
            <person name="Pang A."/>
            <person name="Hillier L."/>
            <person name="Baker C."/>
            <person name="Armstrong J."/>
            <person name="Shendure J."/>
            <person name="Paten B."/>
            <person name="Wilson R."/>
            <person name="Chao H."/>
            <person name="Schneider V."/>
            <person name="Ventura M."/>
            <person name="Kronenberg Z."/>
            <person name="Murali S."/>
            <person name="Gordon D."/>
            <person name="Cantsilieris S."/>
            <person name="Munson K."/>
            <person name="Nelson B."/>
            <person name="Raja A."/>
            <person name="Underwood J."/>
            <person name="Diekhans M."/>
            <person name="Fiddes I."/>
            <person name="Haussler D."/>
            <person name="Eichler E."/>
        </authorList>
    </citation>
    <scope>NUCLEOTIDE SEQUENCE [LARGE SCALE GENOMIC DNA]</scope>
    <source>
        <strain evidence="2">Yerkes chimp pedigree #C0471</strain>
    </source>
</reference>
<dbReference type="EMBL" id="NBAG03000289">
    <property type="protein sequence ID" value="PNI47160.1"/>
    <property type="molecule type" value="Genomic_DNA"/>
</dbReference>
<evidence type="ECO:0000313" key="2">
    <source>
        <dbReference type="EMBL" id="PNI47160.1"/>
    </source>
</evidence>
<feature type="non-terminal residue" evidence="2">
    <location>
        <position position="156"/>
    </location>
</feature>
<organism evidence="2 3">
    <name type="scientific">Pan troglodytes</name>
    <name type="common">Chimpanzee</name>
    <dbReference type="NCBI Taxonomy" id="9598"/>
    <lineage>
        <taxon>Eukaryota</taxon>
        <taxon>Metazoa</taxon>
        <taxon>Chordata</taxon>
        <taxon>Craniata</taxon>
        <taxon>Vertebrata</taxon>
        <taxon>Euteleostomi</taxon>
        <taxon>Mammalia</taxon>
        <taxon>Eutheria</taxon>
        <taxon>Euarchontoglires</taxon>
        <taxon>Primates</taxon>
        <taxon>Haplorrhini</taxon>
        <taxon>Catarrhini</taxon>
        <taxon>Hominidae</taxon>
        <taxon>Pan</taxon>
    </lineage>
</organism>